<name>A0A364XU95_9BACT</name>
<comment type="caution">
    <text evidence="1">The sequence shown here is derived from an EMBL/GenBank/DDBJ whole genome shotgun (WGS) entry which is preliminary data.</text>
</comment>
<accession>A0A364XU95</accession>
<dbReference type="OrthoDB" id="1377129at2"/>
<keyword evidence="2" id="KW-1185">Reference proteome</keyword>
<evidence type="ECO:0000313" key="1">
    <source>
        <dbReference type="EMBL" id="RAV97710.1"/>
    </source>
</evidence>
<protein>
    <recommendedName>
        <fullName evidence="3">DUF4412 domain-containing protein</fullName>
    </recommendedName>
</protein>
<dbReference type="AlphaFoldDB" id="A0A364XU95"/>
<proteinExistence type="predicted"/>
<evidence type="ECO:0000313" key="2">
    <source>
        <dbReference type="Proteomes" id="UP000251889"/>
    </source>
</evidence>
<dbReference type="EMBL" id="QMFY01000029">
    <property type="protein sequence ID" value="RAV97710.1"/>
    <property type="molecule type" value="Genomic_DNA"/>
</dbReference>
<dbReference type="RefSeq" id="WP_112750094.1">
    <property type="nucleotide sequence ID" value="NZ_QMFY01000029.1"/>
</dbReference>
<dbReference type="Proteomes" id="UP000251889">
    <property type="component" value="Unassembled WGS sequence"/>
</dbReference>
<sequence length="209" mass="24342">MKLTVIVALAMLPHIMMGQVFFEGKILYTFEVKSKSLDVDVNDLQTTVGNGSTLYFKDGNLRRDYDGSSTEFEMYRSKENRLYVKKRTNDTIFWYDCSLEGIESIKDLQISKQKEKVLGVSCHKLKIRYTDYYTTEYYNSDSIVIDPLWFANFKRDDHYKIAAIEKSLFLRSDTEFPMFTVVIRATRVDHVTLSDDVFKIPSNAIVSPR</sequence>
<gene>
    <name evidence="1" type="ORF">DQQ10_27105</name>
</gene>
<reference evidence="1 2" key="1">
    <citation type="submission" date="2018-06" db="EMBL/GenBank/DDBJ databases">
        <title>Chryseolinea flavus sp. nov., a member of the phylum Bacteroidetes isolated from soil.</title>
        <authorList>
            <person name="Li Y."/>
            <person name="Wang J."/>
        </authorList>
    </citation>
    <scope>NUCLEOTIDE SEQUENCE [LARGE SCALE GENOMIC DNA]</scope>
    <source>
        <strain evidence="1 2">SDU1-6</strain>
    </source>
</reference>
<organism evidence="1 2">
    <name type="scientific">Pseudochryseolinea flava</name>
    <dbReference type="NCBI Taxonomy" id="2059302"/>
    <lineage>
        <taxon>Bacteria</taxon>
        <taxon>Pseudomonadati</taxon>
        <taxon>Bacteroidota</taxon>
        <taxon>Cytophagia</taxon>
        <taxon>Cytophagales</taxon>
        <taxon>Fulvivirgaceae</taxon>
        <taxon>Pseudochryseolinea</taxon>
    </lineage>
</organism>
<evidence type="ECO:0008006" key="3">
    <source>
        <dbReference type="Google" id="ProtNLM"/>
    </source>
</evidence>